<dbReference type="EMBL" id="KK583214">
    <property type="protein sequence ID" value="KDO27937.1"/>
    <property type="molecule type" value="Genomic_DNA"/>
</dbReference>
<dbReference type="AlphaFoldDB" id="A0A067CM84"/>
<sequence length="198" mass="22182">MRLQSPETHDLVYLNDTFVAHQLLDSAKRTHLSFDMDSDDDEDDDDESRTCTDNQDHKLLDGCSTKHTGEAPRVVHHRKRRRIKHNGVHAILFPLRDSTFGAKLCTKPTGTTKQISPIKPLVRDVATQMESFGDAVPPPSRQEESSAPSRLQAALLWAVTTWQCTTMTQRVSIAAAVATPFLLRCTKVSLSSKAFTRR</sequence>
<protein>
    <submittedName>
        <fullName evidence="2">Uncharacterized protein</fullName>
    </submittedName>
</protein>
<evidence type="ECO:0000256" key="1">
    <source>
        <dbReference type="SAM" id="MobiDB-lite"/>
    </source>
</evidence>
<dbReference type="Proteomes" id="UP000030745">
    <property type="component" value="Unassembled WGS sequence"/>
</dbReference>
<keyword evidence="3" id="KW-1185">Reference proteome</keyword>
<accession>A0A067CM84</accession>
<proteinExistence type="predicted"/>
<evidence type="ECO:0000313" key="2">
    <source>
        <dbReference type="EMBL" id="KDO27937.1"/>
    </source>
</evidence>
<feature type="compositionally biased region" description="Acidic residues" evidence="1">
    <location>
        <begin position="36"/>
        <end position="47"/>
    </location>
</feature>
<dbReference type="KEGG" id="spar:SPRG_07213"/>
<gene>
    <name evidence="2" type="ORF">SPRG_07213</name>
</gene>
<evidence type="ECO:0000313" key="3">
    <source>
        <dbReference type="Proteomes" id="UP000030745"/>
    </source>
</evidence>
<dbReference type="OMA" id="GCSTKHT"/>
<dbReference type="OrthoDB" id="10383441at2759"/>
<feature type="region of interest" description="Disordered" evidence="1">
    <location>
        <begin position="33"/>
        <end position="54"/>
    </location>
</feature>
<dbReference type="GeneID" id="24129506"/>
<dbReference type="RefSeq" id="XP_012201392.1">
    <property type="nucleotide sequence ID" value="XM_012346002.1"/>
</dbReference>
<dbReference type="VEuPathDB" id="FungiDB:SPRG_07213"/>
<name>A0A067CM84_SAPPC</name>
<reference evidence="2 3" key="1">
    <citation type="journal article" date="2013" name="PLoS Genet.">
        <title>Distinctive expansion of potential virulence genes in the genome of the oomycete fish pathogen Saprolegnia parasitica.</title>
        <authorList>
            <person name="Jiang R.H."/>
            <person name="de Bruijn I."/>
            <person name="Haas B.J."/>
            <person name="Belmonte R."/>
            <person name="Lobach L."/>
            <person name="Christie J."/>
            <person name="van den Ackerveken G."/>
            <person name="Bottin A."/>
            <person name="Bulone V."/>
            <person name="Diaz-Moreno S.M."/>
            <person name="Dumas B."/>
            <person name="Fan L."/>
            <person name="Gaulin E."/>
            <person name="Govers F."/>
            <person name="Grenville-Briggs L.J."/>
            <person name="Horner N.R."/>
            <person name="Levin J.Z."/>
            <person name="Mammella M."/>
            <person name="Meijer H.J."/>
            <person name="Morris P."/>
            <person name="Nusbaum C."/>
            <person name="Oome S."/>
            <person name="Phillips A.J."/>
            <person name="van Rooyen D."/>
            <person name="Rzeszutek E."/>
            <person name="Saraiva M."/>
            <person name="Secombes C.J."/>
            <person name="Seidl M.F."/>
            <person name="Snel B."/>
            <person name="Stassen J.H."/>
            <person name="Sykes S."/>
            <person name="Tripathy S."/>
            <person name="van den Berg H."/>
            <person name="Vega-Arreguin J.C."/>
            <person name="Wawra S."/>
            <person name="Young S.K."/>
            <person name="Zeng Q."/>
            <person name="Dieguez-Uribeondo J."/>
            <person name="Russ C."/>
            <person name="Tyler B.M."/>
            <person name="van West P."/>
        </authorList>
    </citation>
    <scope>NUCLEOTIDE SEQUENCE [LARGE SCALE GENOMIC DNA]</scope>
    <source>
        <strain evidence="2 3">CBS 223.65</strain>
    </source>
</reference>
<organism evidence="2 3">
    <name type="scientific">Saprolegnia parasitica (strain CBS 223.65)</name>
    <dbReference type="NCBI Taxonomy" id="695850"/>
    <lineage>
        <taxon>Eukaryota</taxon>
        <taxon>Sar</taxon>
        <taxon>Stramenopiles</taxon>
        <taxon>Oomycota</taxon>
        <taxon>Saprolegniomycetes</taxon>
        <taxon>Saprolegniales</taxon>
        <taxon>Saprolegniaceae</taxon>
        <taxon>Saprolegnia</taxon>
    </lineage>
</organism>